<keyword evidence="9 12" id="KW-0863">Zinc-finger</keyword>
<dbReference type="SMART" id="SM00355">
    <property type="entry name" value="ZnF_C2H2"/>
    <property type="match status" value="3"/>
</dbReference>
<feature type="region of interest" description="Disordered" evidence="13">
    <location>
        <begin position="1035"/>
        <end position="1089"/>
    </location>
</feature>
<organism evidence="15 16">
    <name type="scientific">Triticum turgidum subsp. durum</name>
    <name type="common">Durum wheat</name>
    <name type="synonym">Triticum durum</name>
    <dbReference type="NCBI Taxonomy" id="4567"/>
    <lineage>
        <taxon>Eukaryota</taxon>
        <taxon>Viridiplantae</taxon>
        <taxon>Streptophyta</taxon>
        <taxon>Embryophyta</taxon>
        <taxon>Tracheophyta</taxon>
        <taxon>Spermatophyta</taxon>
        <taxon>Magnoliopsida</taxon>
        <taxon>Liliopsida</taxon>
        <taxon>Poales</taxon>
        <taxon>Poaceae</taxon>
        <taxon>BOP clade</taxon>
        <taxon>Pooideae</taxon>
        <taxon>Triticodae</taxon>
        <taxon>Triticeae</taxon>
        <taxon>Triticinae</taxon>
        <taxon>Triticum</taxon>
    </lineage>
</organism>
<sequence length="1131" mass="122637">MDDSCAVCADALEWVAYGPCGHREVCSTCVVRLRFVVGDRHCCICKTDCPSVFVTKAMGDYTRVISDFSALPAAASEGKAGEHWYHEDSRAYFDDADHYKMIRAMCRLSCSVCERIEEDQAGQAAQAQAKGRDSTFKTIGLLRGHLADKHGLRMCNLCLGGRKVFICQQKLYTQEQMTRHTQTGDTEVDGSDEVERGGFAGHPICEYCKRAFYGDNELYEHMTRQHYTCHICQRRHPGSYDYFRNYDDLEMHFRKDHFLCEDEACLAKKFVVFQSDAEINRHNAMEHGGRMTRAQRNAALQIPTSFMYQRNEHDQRRGRGRGRNDHHDRPDRDFSLPVDGSATADHGLGSRLDSAGGSAMFADESLFPPLPGSSNKCPASTQQGLQGLPKTTLASRLQQSRKGTVKVLYSGRPQTAQNPEMVPHVSTSTHTCPTPERERNGSATAEHGLGSRVDSVAGPLQSSSVSSASSRRSLGNGRVLKQLSFPHLQGWDIPDARMDAVSDETSCAPLSEQQSSNTLALNQSSRGSERLGDVFLPLPGSSNKGSASTQQGLQAFAKNTLASRLEQPRKGTVKVLKSGDVFLPLPGSSNKGSASTQQGLQAFAKNTLASRLEQPRKGTMKVLKSGRPQTAENPEIVPHVSTSTQTCPTPERERDGSATAEHHGLGSLVDSVAGPLQSSSVNSASSGQSLGNGGVLEQLSFPPLGDQDIPDARMDAVPEKTSFPPLSEHQSKHALAVNQSLRGSAKHQAKHAPAVNQSSRDSARLGDESLFPPLPGLSNKGSASTQQGLQSLAENTFASMLQQPRKGAMEVLNSCRSQTAENLEIVPEFSTSTEAWPTPDQGLHLSGSSHLRIEPQSTRDNGLMPPASSGSAWNSRAPNKMKHSVSTPYLVSGGSSAQASSSRAYGNKNQVPPQSSQPLPVAEDVRQANNALVERMRAAFGMDEDRFSAFKEIACEYRHGVIGTSEYLSYVEQFGISHLVPEMAILLPDPVKQAELAEAYYANMRSKSLKENGGCETITLKEKLLQEGEAAVLSKDGYRSSKERNPLSAGGDPVAISKASSTSRYVGKGGGSSSSSNNSKQSKKTSKFLRARLGDNSLAMLDFRHPDDVSPEGNVWKNGAAHKLFSGNAKK</sequence>
<evidence type="ECO:0000256" key="7">
    <source>
        <dbReference type="ARBA" id="ARBA00022679"/>
    </source>
</evidence>
<feature type="region of interest" description="Disordered" evidence="13">
    <location>
        <begin position="853"/>
        <end position="920"/>
    </location>
</feature>
<dbReference type="InterPro" id="IPR041888">
    <property type="entry name" value="RING-HC_ZNF598/HEL2"/>
</dbReference>
<evidence type="ECO:0000256" key="6">
    <source>
        <dbReference type="ARBA" id="ARBA00022553"/>
    </source>
</evidence>
<dbReference type="GO" id="GO:0072344">
    <property type="term" value="P:rescue of stalled ribosome"/>
    <property type="evidence" value="ECO:0007669"/>
    <property type="project" value="InterPro"/>
</dbReference>
<evidence type="ECO:0000256" key="8">
    <source>
        <dbReference type="ARBA" id="ARBA00022723"/>
    </source>
</evidence>
<keyword evidence="6" id="KW-0597">Phosphoprotein</keyword>
<evidence type="ECO:0000256" key="12">
    <source>
        <dbReference type="PROSITE-ProRule" id="PRU00175"/>
    </source>
</evidence>
<keyword evidence="5" id="KW-0963">Cytoplasm</keyword>
<feature type="region of interest" description="Disordered" evidence="13">
    <location>
        <begin position="502"/>
        <end position="549"/>
    </location>
</feature>
<evidence type="ECO:0000256" key="4">
    <source>
        <dbReference type="ARBA" id="ARBA00012483"/>
    </source>
</evidence>
<dbReference type="GO" id="GO:0061630">
    <property type="term" value="F:ubiquitin protein ligase activity"/>
    <property type="evidence" value="ECO:0007669"/>
    <property type="project" value="UniProtKB-EC"/>
</dbReference>
<dbReference type="PROSITE" id="PS00028">
    <property type="entry name" value="ZINC_FINGER_C2H2_1"/>
    <property type="match status" value="1"/>
</dbReference>
<dbReference type="EC" id="2.3.2.27" evidence="4"/>
<feature type="compositionally biased region" description="Basic and acidic residues" evidence="13">
    <location>
        <begin position="650"/>
        <end position="664"/>
    </location>
</feature>
<evidence type="ECO:0000313" key="16">
    <source>
        <dbReference type="Proteomes" id="UP000324705"/>
    </source>
</evidence>
<feature type="compositionally biased region" description="Polar residues" evidence="13">
    <location>
        <begin position="540"/>
        <end position="549"/>
    </location>
</feature>
<reference evidence="15 16" key="1">
    <citation type="submission" date="2017-09" db="EMBL/GenBank/DDBJ databases">
        <authorList>
            <consortium name="International Durum Wheat Genome Sequencing Consortium (IDWGSC)"/>
            <person name="Milanesi L."/>
        </authorList>
    </citation>
    <scope>NUCLEOTIDE SEQUENCE [LARGE SCALE GENOMIC DNA]</scope>
    <source>
        <strain evidence="16">cv. Svevo</strain>
    </source>
</reference>
<keyword evidence="8" id="KW-0479">Metal-binding</keyword>
<comment type="similarity">
    <text evidence="11">Belongs to the ZNF598/HEL2 family.</text>
</comment>
<dbReference type="CDD" id="cd16615">
    <property type="entry name" value="RING-HC_ZNF598"/>
    <property type="match status" value="1"/>
</dbReference>
<keyword evidence="16" id="KW-1185">Reference proteome</keyword>
<comment type="subcellular location">
    <subcellularLocation>
        <location evidence="2">Cytoplasm</location>
    </subcellularLocation>
</comment>
<dbReference type="OMA" id="THNSEGP"/>
<dbReference type="PANTHER" id="PTHR22938">
    <property type="entry name" value="ZINC FINGER PROTEIN 598"/>
    <property type="match status" value="1"/>
</dbReference>
<dbReference type="Pfam" id="PF23230">
    <property type="entry name" value="zf-C2H2_13"/>
    <property type="match status" value="1"/>
</dbReference>
<feature type="domain" description="RING-type" evidence="14">
    <location>
        <begin position="5"/>
        <end position="46"/>
    </location>
</feature>
<evidence type="ECO:0000313" key="15">
    <source>
        <dbReference type="EMBL" id="VAI35494.1"/>
    </source>
</evidence>
<comment type="pathway">
    <text evidence="3">Protein modification; protein ubiquitination.</text>
</comment>
<evidence type="ECO:0000256" key="13">
    <source>
        <dbReference type="SAM" id="MobiDB-lite"/>
    </source>
</evidence>
<evidence type="ECO:0000256" key="3">
    <source>
        <dbReference type="ARBA" id="ARBA00004906"/>
    </source>
</evidence>
<dbReference type="Pfam" id="PF23202">
    <property type="entry name" value="PAH_ZNF598"/>
    <property type="match status" value="1"/>
</dbReference>
<evidence type="ECO:0000256" key="2">
    <source>
        <dbReference type="ARBA" id="ARBA00004496"/>
    </source>
</evidence>
<feature type="compositionally biased region" description="Basic and acidic residues" evidence="13">
    <location>
        <begin position="1036"/>
        <end position="1045"/>
    </location>
</feature>
<gene>
    <name evidence="15" type="ORF">TRITD_5Bv1G181470</name>
</gene>
<feature type="region of interest" description="Disordered" evidence="13">
    <location>
        <begin position="363"/>
        <end position="386"/>
    </location>
</feature>
<dbReference type="Proteomes" id="UP000324705">
    <property type="component" value="Chromosome 5B"/>
</dbReference>
<evidence type="ECO:0000256" key="9">
    <source>
        <dbReference type="ARBA" id="ARBA00022771"/>
    </source>
</evidence>
<feature type="region of interest" description="Disordered" evidence="13">
    <location>
        <begin position="608"/>
        <end position="712"/>
    </location>
</feature>
<name>A0A9R0XEX9_TRITD</name>
<dbReference type="GO" id="GO:0008270">
    <property type="term" value="F:zinc ion binding"/>
    <property type="evidence" value="ECO:0007669"/>
    <property type="project" value="UniProtKB-KW"/>
</dbReference>
<feature type="compositionally biased region" description="Low complexity" evidence="13">
    <location>
        <begin position="892"/>
        <end position="920"/>
    </location>
</feature>
<feature type="compositionally biased region" description="Polar residues" evidence="13">
    <location>
        <begin position="511"/>
        <end position="526"/>
    </location>
</feature>
<evidence type="ECO:0000256" key="10">
    <source>
        <dbReference type="ARBA" id="ARBA00022833"/>
    </source>
</evidence>
<dbReference type="AlphaFoldDB" id="A0A9R0XEX9"/>
<dbReference type="PANTHER" id="PTHR22938:SF20">
    <property type="entry name" value="RING-TYPE E3 UBIQUITIN TRANSFERASE"/>
    <property type="match status" value="1"/>
</dbReference>
<feature type="compositionally biased region" description="Polar residues" evidence="13">
    <location>
        <begin position="372"/>
        <end position="385"/>
    </location>
</feature>
<dbReference type="EMBL" id="LT934120">
    <property type="protein sequence ID" value="VAI35494.1"/>
    <property type="molecule type" value="Genomic_DNA"/>
</dbReference>
<accession>A0A9R0XEX9</accession>
<feature type="region of interest" description="Disordered" evidence="13">
    <location>
        <begin position="302"/>
        <end position="351"/>
    </location>
</feature>
<dbReference type="PROSITE" id="PS50089">
    <property type="entry name" value="ZF_RING_2"/>
    <property type="match status" value="1"/>
</dbReference>
<dbReference type="InterPro" id="IPR044288">
    <property type="entry name" value="ZNF598/HEL2"/>
</dbReference>
<keyword evidence="7" id="KW-0808">Transferase</keyword>
<feature type="compositionally biased region" description="Low complexity" evidence="13">
    <location>
        <begin position="678"/>
        <end position="689"/>
    </location>
</feature>
<dbReference type="Gramene" id="TRITD5Bv1G181470.1">
    <property type="protein sequence ID" value="TRITD5Bv1G181470.1"/>
    <property type="gene ID" value="TRITD5Bv1G181470"/>
</dbReference>
<feature type="compositionally biased region" description="Low complexity" evidence="13">
    <location>
        <begin position="455"/>
        <end position="473"/>
    </location>
</feature>
<feature type="compositionally biased region" description="Polar residues" evidence="13">
    <location>
        <begin position="779"/>
        <end position="788"/>
    </location>
</feature>
<dbReference type="GO" id="GO:0005737">
    <property type="term" value="C:cytoplasm"/>
    <property type="evidence" value="ECO:0007669"/>
    <property type="project" value="UniProtKB-SubCell"/>
</dbReference>
<evidence type="ECO:0000256" key="1">
    <source>
        <dbReference type="ARBA" id="ARBA00000900"/>
    </source>
</evidence>
<keyword evidence="10" id="KW-0862">Zinc</keyword>
<feature type="region of interest" description="Disordered" evidence="13">
    <location>
        <begin position="741"/>
        <end position="788"/>
    </location>
</feature>
<comment type="catalytic activity">
    <reaction evidence="1">
        <text>S-ubiquitinyl-[E2 ubiquitin-conjugating enzyme]-L-cysteine + [acceptor protein]-L-lysine = [E2 ubiquitin-conjugating enzyme]-L-cysteine + N(6)-ubiquitinyl-[acceptor protein]-L-lysine.</text>
        <dbReference type="EC" id="2.3.2.27"/>
    </reaction>
</comment>
<evidence type="ECO:0000256" key="11">
    <source>
        <dbReference type="ARBA" id="ARBA00035113"/>
    </source>
</evidence>
<proteinExistence type="inferred from homology"/>
<feature type="region of interest" description="Disordered" evidence="13">
    <location>
        <begin position="412"/>
        <end position="473"/>
    </location>
</feature>
<dbReference type="InterPro" id="IPR013087">
    <property type="entry name" value="Znf_C2H2_type"/>
</dbReference>
<dbReference type="InterPro" id="IPR001841">
    <property type="entry name" value="Znf_RING"/>
</dbReference>
<evidence type="ECO:0000259" key="14">
    <source>
        <dbReference type="PROSITE" id="PS50089"/>
    </source>
</evidence>
<dbReference type="InterPro" id="IPR057634">
    <property type="entry name" value="PAH_ZNF598/HEL2"/>
</dbReference>
<dbReference type="InterPro" id="IPR056437">
    <property type="entry name" value="Znf-C2H2_ZNF598/HEL2"/>
</dbReference>
<feature type="compositionally biased region" description="Polar residues" evidence="13">
    <location>
        <begin position="868"/>
        <end position="877"/>
    </location>
</feature>
<protein>
    <recommendedName>
        <fullName evidence="4">RING-type E3 ubiquitin transferase</fullName>
        <ecNumber evidence="4">2.3.2.27</ecNumber>
    </recommendedName>
</protein>
<evidence type="ECO:0000256" key="5">
    <source>
        <dbReference type="ARBA" id="ARBA00022490"/>
    </source>
</evidence>
<feature type="compositionally biased region" description="Basic and acidic residues" evidence="13">
    <location>
        <begin position="310"/>
        <end position="334"/>
    </location>
</feature>
<dbReference type="GO" id="GO:0043022">
    <property type="term" value="F:ribosome binding"/>
    <property type="evidence" value="ECO:0007669"/>
    <property type="project" value="TreeGrafter"/>
</dbReference>
<dbReference type="GO" id="GO:0016567">
    <property type="term" value="P:protein ubiquitination"/>
    <property type="evidence" value="ECO:0007669"/>
    <property type="project" value="TreeGrafter"/>
</dbReference>